<evidence type="ECO:0000313" key="14">
    <source>
        <dbReference type="Proteomes" id="UP000324632"/>
    </source>
</evidence>
<dbReference type="InterPro" id="IPR016186">
    <property type="entry name" value="C-type_lectin-like/link_sf"/>
</dbReference>
<dbReference type="SMART" id="SM00159">
    <property type="entry name" value="PTX"/>
    <property type="match status" value="1"/>
</dbReference>
<feature type="transmembrane region" description="Helical" evidence="10">
    <location>
        <begin position="721"/>
        <end position="745"/>
    </location>
</feature>
<gene>
    <name evidence="13" type="ORF">E1301_Tti015102</name>
</gene>
<keyword evidence="6" id="KW-1015">Disulfide bond</keyword>
<keyword evidence="3 10" id="KW-0812">Transmembrane</keyword>
<feature type="compositionally biased region" description="Low complexity" evidence="9">
    <location>
        <begin position="858"/>
        <end position="869"/>
    </location>
</feature>
<dbReference type="SUPFAM" id="SSF49899">
    <property type="entry name" value="Concanavalin A-like lectins/glucanases"/>
    <property type="match status" value="1"/>
</dbReference>
<proteinExistence type="inferred from homology"/>
<dbReference type="EMBL" id="SOYY01000014">
    <property type="protein sequence ID" value="KAA0712302.1"/>
    <property type="molecule type" value="Genomic_DNA"/>
</dbReference>
<dbReference type="PANTHER" id="PTHR12011:SF58">
    <property type="entry name" value="ADHESION G-PROTEIN COUPLED RECEPTOR D2"/>
    <property type="match status" value="1"/>
</dbReference>
<evidence type="ECO:0000256" key="8">
    <source>
        <dbReference type="PROSITE-ProRule" id="PRU01172"/>
    </source>
</evidence>
<keyword evidence="7" id="KW-0325">Glycoprotein</keyword>
<dbReference type="PROSITE" id="PS51828">
    <property type="entry name" value="PTX_2"/>
    <property type="match status" value="1"/>
</dbReference>
<evidence type="ECO:0000256" key="7">
    <source>
        <dbReference type="ARBA" id="ARBA00023180"/>
    </source>
</evidence>
<dbReference type="Pfam" id="PF00354">
    <property type="entry name" value="Pentaxin"/>
    <property type="match status" value="1"/>
</dbReference>
<evidence type="ECO:0000256" key="9">
    <source>
        <dbReference type="SAM" id="MobiDB-lite"/>
    </source>
</evidence>
<accession>A0A5A9NQM0</accession>
<evidence type="ECO:0000256" key="1">
    <source>
        <dbReference type="ARBA" id="ARBA00004141"/>
    </source>
</evidence>
<comment type="caution">
    <text evidence="8">Lacks conserved residue(s) required for the propagation of feature annotation.</text>
</comment>
<comment type="similarity">
    <text evidence="2">Belongs to the G-protein coupled receptor 2 family. Adhesion G-protein coupled receptor (ADGR) subfamily.</text>
</comment>
<keyword evidence="14" id="KW-1185">Reference proteome</keyword>
<dbReference type="Proteomes" id="UP000324632">
    <property type="component" value="Chromosome 14"/>
</dbReference>
<evidence type="ECO:0000259" key="12">
    <source>
        <dbReference type="PROSITE" id="PS51828"/>
    </source>
</evidence>
<dbReference type="InterPro" id="IPR000832">
    <property type="entry name" value="GPCR_2_secretin-like"/>
</dbReference>
<feature type="transmembrane region" description="Helical" evidence="10">
    <location>
        <begin position="637"/>
        <end position="661"/>
    </location>
</feature>
<feature type="domain" description="G-protein coupled receptors family 2 profile 2" evidence="11">
    <location>
        <begin position="639"/>
        <end position="825"/>
    </location>
</feature>
<evidence type="ECO:0000256" key="10">
    <source>
        <dbReference type="SAM" id="Phobius"/>
    </source>
</evidence>
<dbReference type="GO" id="GO:0005886">
    <property type="term" value="C:plasma membrane"/>
    <property type="evidence" value="ECO:0007669"/>
    <property type="project" value="TreeGrafter"/>
</dbReference>
<evidence type="ECO:0000256" key="6">
    <source>
        <dbReference type="ARBA" id="ARBA00023157"/>
    </source>
</evidence>
<evidence type="ECO:0000256" key="2">
    <source>
        <dbReference type="ARBA" id="ARBA00007343"/>
    </source>
</evidence>
<dbReference type="InterPro" id="IPR016187">
    <property type="entry name" value="CTDL_fold"/>
</dbReference>
<dbReference type="PANTHER" id="PTHR12011">
    <property type="entry name" value="ADHESION G-PROTEIN COUPLED RECEPTOR"/>
    <property type="match status" value="1"/>
</dbReference>
<dbReference type="PRINTS" id="PR00249">
    <property type="entry name" value="GPCRSECRETIN"/>
</dbReference>
<keyword evidence="13" id="KW-0675">Receptor</keyword>
<evidence type="ECO:0000259" key="11">
    <source>
        <dbReference type="PROSITE" id="PS50261"/>
    </source>
</evidence>
<keyword evidence="5 10" id="KW-0472">Membrane</keyword>
<dbReference type="FunFam" id="1.20.1070.10:FF:000058">
    <property type="entry name" value="Adhesion G protein-coupled receptor F5"/>
    <property type="match status" value="1"/>
</dbReference>
<dbReference type="Gene3D" id="3.10.100.10">
    <property type="entry name" value="Mannose-Binding Protein A, subunit A"/>
    <property type="match status" value="1"/>
</dbReference>
<dbReference type="Pfam" id="PF00002">
    <property type="entry name" value="7tm_2"/>
    <property type="match status" value="1"/>
</dbReference>
<dbReference type="GO" id="GO:0007189">
    <property type="term" value="P:adenylate cyclase-activating G protein-coupled receptor signaling pathway"/>
    <property type="evidence" value="ECO:0007669"/>
    <property type="project" value="TreeGrafter"/>
</dbReference>
<evidence type="ECO:0000313" key="13">
    <source>
        <dbReference type="EMBL" id="KAA0712302.1"/>
    </source>
</evidence>
<feature type="compositionally biased region" description="Polar residues" evidence="9">
    <location>
        <begin position="976"/>
        <end position="994"/>
    </location>
</feature>
<dbReference type="PROSITE" id="PS50261">
    <property type="entry name" value="G_PROTEIN_RECEP_F2_4"/>
    <property type="match status" value="1"/>
</dbReference>
<feature type="transmembrane region" description="Helical" evidence="10">
    <location>
        <begin position="682"/>
        <end position="701"/>
    </location>
</feature>
<comment type="subcellular location">
    <subcellularLocation>
        <location evidence="1">Membrane</location>
        <topology evidence="1">Multi-pass membrane protein</topology>
    </subcellularLocation>
</comment>
<reference evidence="13 14" key="1">
    <citation type="journal article" date="2019" name="Mol. Ecol. Resour.">
        <title>Chromosome-level genome assembly of Triplophysa tibetana, a fish adapted to the harsh high-altitude environment of the Tibetan Plateau.</title>
        <authorList>
            <person name="Yang X."/>
            <person name="Liu H."/>
            <person name="Ma Z."/>
            <person name="Zou Y."/>
            <person name="Zou M."/>
            <person name="Mao Y."/>
            <person name="Li X."/>
            <person name="Wang H."/>
            <person name="Chen T."/>
            <person name="Wang W."/>
            <person name="Yang R."/>
        </authorList>
    </citation>
    <scope>NUCLEOTIDE SEQUENCE [LARGE SCALE GENOMIC DNA]</scope>
    <source>
        <strain evidence="13">TTIB1903HZAU</strain>
        <tissue evidence="13">Muscle</tissue>
    </source>
</reference>
<evidence type="ECO:0000256" key="5">
    <source>
        <dbReference type="ARBA" id="ARBA00023136"/>
    </source>
</evidence>
<sequence length="994" mass="110508">MNVLRLNCLKYLQQLKVEGRPLFTHEESYYEYVPDRQQWSDASKLCHQRSGTLAVASNAEEIQNLHSFLKSLNITQPVWIEKEGISLISAPPDIFMLEFPARPHRKSSRLRHKFLNMELLTVCAHLQFNRNCHGLSTVFSYSVKSFINELQLQARILENEPIQLALIVHGSNTTYVTAFPNDASWNFVCASWIGNGGKWSIWANGTKVGSGSSLNASDHIGGDGLFIIGQEQDTFGGYKSDKAFCGNITQLYMWDSVLLDSEIQNMEKECSPVSSGLFFKWSESVMEIETSLQTRRGKSLCQGMKSHSHDQLTPLLDSSFHHNLSDVHMSSKACVTFDPARRKWIYDFCTSSRGSLCLFHKEQLDIFGFPGTPFFTQVSNELHSKPDPDDKNVTLFPANELTRDSSLLMTILRVMDSNAEIITHSDLLYLIKTIEKTSSTQPIEIELRHPSMSISMINNCLKLASRLIDPEMADRWKELRARENHSGLFSVVESIDKLLWTLADVLWAERKSFTMSTKNMDVHLEPRRLSQMCCSCVYKPSVHGSQFSSYDEILIPDSEVQRVFSMGHKEVMFIHTYYSHLLELSKLEAKTLDHQNTDSKSHYAGQLATAVISATVRDVSRAENVPVSVQYTLSSGTMVACMLVAALMHLFFMAAFSWMLVEGLLLWSKVVSVNLSEDRHMKYYYLIGWGLPALIVTITLASASGKYSADGHCWLSVQNGVIWGFAGPVIFIIMVNIMILTRVVIITIGTAKRRSLTMTLNSSPEKQVSEQIKAAMKAVLVLLPILGLTWVCGVLVPFSVAIAYVFSLLNSLQGLFIFLIYGMYNTENCASSRPSSSVSTSRQGSSPVVRAADGHTVNTNHSSSSSTHSDSGIQSYSKTMKRKAAYDFSDPCITGLSQSNLTGSSCWGDLLKRIVSYPCPCVSAPQQESWKYELERGVGVTALETNGASRHFYPTTVAIDQGRSAGGPGEGDRGITSLSPQSTGPITPASPGTD</sequence>
<dbReference type="Gene3D" id="1.20.1070.10">
    <property type="entry name" value="Rhodopsin 7-helix transmembrane proteins"/>
    <property type="match status" value="1"/>
</dbReference>
<dbReference type="Gene3D" id="2.60.120.200">
    <property type="match status" value="1"/>
</dbReference>
<organism evidence="13 14">
    <name type="scientific">Triplophysa tibetana</name>
    <dbReference type="NCBI Taxonomy" id="1572043"/>
    <lineage>
        <taxon>Eukaryota</taxon>
        <taxon>Metazoa</taxon>
        <taxon>Chordata</taxon>
        <taxon>Craniata</taxon>
        <taxon>Vertebrata</taxon>
        <taxon>Euteleostomi</taxon>
        <taxon>Actinopterygii</taxon>
        <taxon>Neopterygii</taxon>
        <taxon>Teleostei</taxon>
        <taxon>Ostariophysi</taxon>
        <taxon>Cypriniformes</taxon>
        <taxon>Nemacheilidae</taxon>
        <taxon>Triplophysa</taxon>
    </lineage>
</organism>
<evidence type="ECO:0000256" key="4">
    <source>
        <dbReference type="ARBA" id="ARBA00022989"/>
    </source>
</evidence>
<feature type="region of interest" description="Disordered" evidence="9">
    <location>
        <begin position="959"/>
        <end position="994"/>
    </location>
</feature>
<evidence type="ECO:0000256" key="3">
    <source>
        <dbReference type="ARBA" id="ARBA00022692"/>
    </source>
</evidence>
<dbReference type="AlphaFoldDB" id="A0A5A9NQM0"/>
<comment type="caution">
    <text evidence="13">The sequence shown here is derived from an EMBL/GenBank/DDBJ whole genome shotgun (WGS) entry which is preliminary data.</text>
</comment>
<feature type="compositionally biased region" description="Low complexity" evidence="9">
    <location>
        <begin position="832"/>
        <end position="848"/>
    </location>
</feature>
<dbReference type="InterPro" id="IPR001759">
    <property type="entry name" value="PTX_dom"/>
</dbReference>
<feature type="transmembrane region" description="Helical" evidence="10">
    <location>
        <begin position="802"/>
        <end position="824"/>
    </location>
</feature>
<feature type="region of interest" description="Disordered" evidence="9">
    <location>
        <begin position="832"/>
        <end position="873"/>
    </location>
</feature>
<feature type="domain" description="Pentraxin (PTX)" evidence="12">
    <location>
        <begin position="93"/>
        <end position="301"/>
    </location>
</feature>
<keyword evidence="4 10" id="KW-1133">Transmembrane helix</keyword>
<dbReference type="GO" id="GO:0004930">
    <property type="term" value="F:G protein-coupled receptor activity"/>
    <property type="evidence" value="ECO:0007669"/>
    <property type="project" value="InterPro"/>
</dbReference>
<dbReference type="SUPFAM" id="SSF56436">
    <property type="entry name" value="C-type lectin-like"/>
    <property type="match status" value="1"/>
</dbReference>
<dbReference type="CDD" id="cd00037">
    <property type="entry name" value="CLECT"/>
    <property type="match status" value="1"/>
</dbReference>
<name>A0A5A9NQM0_9TELE</name>
<dbReference type="InterPro" id="IPR013320">
    <property type="entry name" value="ConA-like_dom_sf"/>
</dbReference>
<dbReference type="GO" id="GO:0007166">
    <property type="term" value="P:cell surface receptor signaling pathway"/>
    <property type="evidence" value="ECO:0007669"/>
    <property type="project" value="InterPro"/>
</dbReference>
<dbReference type="InterPro" id="IPR017981">
    <property type="entry name" value="GPCR_2-like_7TM"/>
</dbReference>
<feature type="transmembrane region" description="Helical" evidence="10">
    <location>
        <begin position="774"/>
        <end position="796"/>
    </location>
</feature>
<protein>
    <submittedName>
        <fullName evidence="13">Adhesion G-protein coupled receptor D2</fullName>
    </submittedName>
</protein>